<dbReference type="EMBL" id="CP011126">
    <property type="protein sequence ID" value="AKQ33256.1"/>
    <property type="molecule type" value="Genomic_DNA"/>
</dbReference>
<sequence length="73" mass="8718">MTKPEKPQASTRRRYEITQEDLPLSCPMPEDRLWDAHPRVYLPIESEGHFVCPYCEAEYILKDFKKFKEKAET</sequence>
<reference evidence="1 2" key="1">
    <citation type="journal article" date="2015" name="Genome Biol. Evol.">
        <title>Distinctive Genome Reduction Rates Revealed by Genomic Analyses of Two Coxiella-Like Endosymbionts in Ticks.</title>
        <authorList>
            <person name="Gottlieb Y."/>
            <person name="Lalzar I."/>
            <person name="Klasson L."/>
        </authorList>
    </citation>
    <scope>NUCLEOTIDE SEQUENCE [LARGE SCALE GENOMIC DNA]</scope>
    <source>
        <strain evidence="1 2">CRt</strain>
    </source>
</reference>
<organism evidence="1 2">
    <name type="scientific">Candidatus Coxiella mudrowiae</name>
    <dbReference type="NCBI Taxonomy" id="2054173"/>
    <lineage>
        <taxon>Bacteria</taxon>
        <taxon>Pseudomonadati</taxon>
        <taxon>Pseudomonadota</taxon>
        <taxon>Gammaproteobacteria</taxon>
        <taxon>Legionellales</taxon>
        <taxon>Coxiellaceae</taxon>
        <taxon>Coxiella</taxon>
    </lineage>
</organism>
<gene>
    <name evidence="1" type="ORF">CleRT_02290</name>
</gene>
<evidence type="ECO:0008006" key="3">
    <source>
        <dbReference type="Google" id="ProtNLM"/>
    </source>
</evidence>
<protein>
    <recommendedName>
        <fullName evidence="3">Zinc finger CHCC-type domain-containing protein</fullName>
    </recommendedName>
</protein>
<keyword evidence="2" id="KW-1185">Reference proteome</keyword>
<evidence type="ECO:0000313" key="1">
    <source>
        <dbReference type="EMBL" id="AKQ33256.1"/>
    </source>
</evidence>
<name>A0ABM5UTI9_9COXI</name>
<accession>A0ABM5UTI9</accession>
<evidence type="ECO:0000313" key="2">
    <source>
        <dbReference type="Proteomes" id="UP000063965"/>
    </source>
</evidence>
<dbReference type="Proteomes" id="UP000063965">
    <property type="component" value="Chromosome"/>
</dbReference>
<dbReference type="Gene3D" id="2.60.260.40">
    <property type="entry name" value="q5lls5 like domains"/>
    <property type="match status" value="1"/>
</dbReference>
<proteinExistence type="predicted"/>